<dbReference type="HOGENOM" id="CLU_2205216_0_0_7"/>
<reference evidence="1 2" key="1">
    <citation type="journal article" date="2014" name="Nature">
        <title>An environmental bacterial taxon with a large and distinct metabolic repertoire.</title>
        <authorList>
            <person name="Wilson M.C."/>
            <person name="Mori T."/>
            <person name="Ruckert C."/>
            <person name="Uria A.R."/>
            <person name="Helf M.J."/>
            <person name="Takada K."/>
            <person name="Gernert C."/>
            <person name="Steffens U.A."/>
            <person name="Heycke N."/>
            <person name="Schmitt S."/>
            <person name="Rinke C."/>
            <person name="Helfrich E.J."/>
            <person name="Brachmann A.O."/>
            <person name="Gurgui C."/>
            <person name="Wakimoto T."/>
            <person name="Kracht M."/>
            <person name="Crusemann M."/>
            <person name="Hentschel U."/>
            <person name="Abe I."/>
            <person name="Matsunaga S."/>
            <person name="Kalinowski J."/>
            <person name="Takeyama H."/>
            <person name="Piel J."/>
        </authorList>
    </citation>
    <scope>NUCLEOTIDE SEQUENCE [LARGE SCALE GENOMIC DNA]</scope>
    <source>
        <strain evidence="2">TSY2</strain>
    </source>
</reference>
<name>W4MH60_9BACT</name>
<dbReference type="Proteomes" id="UP000019140">
    <property type="component" value="Unassembled WGS sequence"/>
</dbReference>
<accession>W4MH60</accession>
<gene>
    <name evidence="1" type="ORF">ETSY2_01805</name>
</gene>
<evidence type="ECO:0000313" key="2">
    <source>
        <dbReference type="Proteomes" id="UP000019140"/>
    </source>
</evidence>
<dbReference type="AlphaFoldDB" id="W4MH60"/>
<dbReference type="EMBL" id="AZHX01000067">
    <property type="protein sequence ID" value="ETX09042.1"/>
    <property type="molecule type" value="Genomic_DNA"/>
</dbReference>
<proteinExistence type="predicted"/>
<sequence>MMRWRQYRRGDPVIFRVTKSSCRPGPRARNIYPASNGELYSYAVDKFWTVVEELGNDMLLLQTRRGKTHRIHAHDPQLRHATWWERMRHGARFPQLTFVDTSQTELSR</sequence>
<protein>
    <submittedName>
        <fullName evidence="1">Uncharacterized protein</fullName>
    </submittedName>
</protein>
<evidence type="ECO:0000313" key="1">
    <source>
        <dbReference type="EMBL" id="ETX09042.1"/>
    </source>
</evidence>
<organism evidence="1 2">
    <name type="scientific">Candidatus Entotheonella gemina</name>
    <dbReference type="NCBI Taxonomy" id="1429439"/>
    <lineage>
        <taxon>Bacteria</taxon>
        <taxon>Pseudomonadati</taxon>
        <taxon>Nitrospinota/Tectimicrobiota group</taxon>
        <taxon>Candidatus Tectimicrobiota</taxon>
        <taxon>Candidatus Entotheonellia</taxon>
        <taxon>Candidatus Entotheonellales</taxon>
        <taxon>Candidatus Entotheonellaceae</taxon>
        <taxon>Candidatus Entotheonella</taxon>
    </lineage>
</organism>
<comment type="caution">
    <text evidence="1">The sequence shown here is derived from an EMBL/GenBank/DDBJ whole genome shotgun (WGS) entry which is preliminary data.</text>
</comment>
<keyword evidence="2" id="KW-1185">Reference proteome</keyword>